<dbReference type="OrthoDB" id="529320at2"/>
<proteinExistence type="predicted"/>
<dbReference type="AlphaFoldDB" id="A0A366F2D9"/>
<organism evidence="1 2">
    <name type="scientific">Rossellomorea aquimaris</name>
    <dbReference type="NCBI Taxonomy" id="189382"/>
    <lineage>
        <taxon>Bacteria</taxon>
        <taxon>Bacillati</taxon>
        <taxon>Bacillota</taxon>
        <taxon>Bacilli</taxon>
        <taxon>Bacillales</taxon>
        <taxon>Bacillaceae</taxon>
        <taxon>Rossellomorea</taxon>
    </lineage>
</organism>
<dbReference type="InterPro" id="IPR011009">
    <property type="entry name" value="Kinase-like_dom_sf"/>
</dbReference>
<reference evidence="1 2" key="1">
    <citation type="submission" date="2018-06" db="EMBL/GenBank/DDBJ databases">
        <title>Freshwater and sediment microbial communities from various areas in North America, analyzing microbe dynamics in response to fracking.</title>
        <authorList>
            <person name="Lamendella R."/>
        </authorList>
    </citation>
    <scope>NUCLEOTIDE SEQUENCE [LARGE SCALE GENOMIC DNA]</scope>
    <source>
        <strain evidence="1 2">97B</strain>
    </source>
</reference>
<protein>
    <recommendedName>
        <fullName evidence="3">Serine/threonine protein kinase</fullName>
    </recommendedName>
</protein>
<comment type="caution">
    <text evidence="1">The sequence shown here is derived from an EMBL/GenBank/DDBJ whole genome shotgun (WGS) entry which is preliminary data.</text>
</comment>
<dbReference type="EMBL" id="QNRJ01000001">
    <property type="protein sequence ID" value="RBP07865.1"/>
    <property type="molecule type" value="Genomic_DNA"/>
</dbReference>
<dbReference type="SUPFAM" id="SSF56112">
    <property type="entry name" value="Protein kinase-like (PK-like)"/>
    <property type="match status" value="1"/>
</dbReference>
<evidence type="ECO:0000313" key="1">
    <source>
        <dbReference type="EMBL" id="RBP07865.1"/>
    </source>
</evidence>
<accession>A0A366F2D9</accession>
<evidence type="ECO:0000313" key="2">
    <source>
        <dbReference type="Proteomes" id="UP000252118"/>
    </source>
</evidence>
<gene>
    <name evidence="1" type="ORF">DET59_101233</name>
</gene>
<dbReference type="Proteomes" id="UP000252118">
    <property type="component" value="Unassembled WGS sequence"/>
</dbReference>
<sequence length="226" mass="26170">MANKWETALPSLSQVTVSSNPNNEPVRIHGGDDSLRCIGVGTDAAVFQSIYAPEFAFKLYAEDKGSKITIEEKVYNAIGKSPFFSTCYAAYDKFLVLSYEEGPTLFDCLLQGIHIPEQVVQDVEDARQYVRDQGMNPRDIHLKNILLQNGRAKIIDVSEYVLPGNDFRWEHLKKAYEEHYHLIDGRAIPFWLLETIRKWYNSWNKHFTSYEEFMKIVLKFTSFKKD</sequence>
<dbReference type="RefSeq" id="WP_113967763.1">
    <property type="nucleotide sequence ID" value="NZ_QNRJ01000001.1"/>
</dbReference>
<name>A0A366F2D9_9BACI</name>
<evidence type="ECO:0008006" key="3">
    <source>
        <dbReference type="Google" id="ProtNLM"/>
    </source>
</evidence>